<dbReference type="AlphaFoldDB" id="A5DMP5"/>
<evidence type="ECO:0000313" key="1">
    <source>
        <dbReference type="EMBL" id="EDK40448.2"/>
    </source>
</evidence>
<dbReference type="PANTHER" id="PTHR47204">
    <property type="entry name" value="OS02G0168900 PROTEIN"/>
    <property type="match status" value="1"/>
</dbReference>
<sequence length="143" mass="16032">MDTLRVSPEVPQATVSLLPLHIQYSGPANTKEYFSDTKSTEKVGNEEREIAYFRGCRLVGHKTNWDGKYCGYIMNKSETIAHANPADTEGIANGTAEIKNVKVYNPIAKFDSMTLYGHDNVIESTSQWRMVSEWSEISDAIHS</sequence>
<dbReference type="GO" id="GO:0032299">
    <property type="term" value="C:ribonuclease H2 complex"/>
    <property type="evidence" value="ECO:0007669"/>
    <property type="project" value="InterPro"/>
</dbReference>
<protein>
    <submittedName>
        <fullName evidence="1">Uncharacterized protein</fullName>
    </submittedName>
</protein>
<dbReference type="RefSeq" id="XP_001483817.2">
    <property type="nucleotide sequence ID" value="XM_001483767.1"/>
</dbReference>
<dbReference type="Gene3D" id="2.40.128.680">
    <property type="match status" value="1"/>
</dbReference>
<dbReference type="CDD" id="cd09271">
    <property type="entry name" value="RNase_H2-C"/>
    <property type="match status" value="1"/>
</dbReference>
<dbReference type="PANTHER" id="PTHR47204:SF1">
    <property type="entry name" value="RIBONUCLEASE H2 SUBUNIT C"/>
    <property type="match status" value="1"/>
</dbReference>
<name>A5DMP5_PICGU</name>
<dbReference type="InParanoid" id="A5DMP5"/>
<dbReference type="GeneID" id="5125513"/>
<dbReference type="EMBL" id="CH408159">
    <property type="protein sequence ID" value="EDK40448.2"/>
    <property type="molecule type" value="Genomic_DNA"/>
</dbReference>
<dbReference type="KEGG" id="pgu:PGUG_04546"/>
<dbReference type="STRING" id="294746.A5DMP5"/>
<evidence type="ECO:0000313" key="2">
    <source>
        <dbReference type="Proteomes" id="UP000001997"/>
    </source>
</evidence>
<dbReference type="VEuPathDB" id="FungiDB:PGUG_04546"/>
<dbReference type="OrthoDB" id="6222486at2759"/>
<gene>
    <name evidence="1" type="ORF">PGUG_04546</name>
</gene>
<reference evidence="1 2" key="1">
    <citation type="journal article" date="2009" name="Nature">
        <title>Evolution of pathogenicity and sexual reproduction in eight Candida genomes.</title>
        <authorList>
            <person name="Butler G."/>
            <person name="Rasmussen M.D."/>
            <person name="Lin M.F."/>
            <person name="Santos M.A."/>
            <person name="Sakthikumar S."/>
            <person name="Munro C.A."/>
            <person name="Rheinbay E."/>
            <person name="Grabherr M."/>
            <person name="Forche A."/>
            <person name="Reedy J.L."/>
            <person name="Agrafioti I."/>
            <person name="Arnaud M.B."/>
            <person name="Bates S."/>
            <person name="Brown A.J."/>
            <person name="Brunke S."/>
            <person name="Costanzo M.C."/>
            <person name="Fitzpatrick D.A."/>
            <person name="de Groot P.W."/>
            <person name="Harris D."/>
            <person name="Hoyer L.L."/>
            <person name="Hube B."/>
            <person name="Klis F.M."/>
            <person name="Kodira C."/>
            <person name="Lennard N."/>
            <person name="Logue M.E."/>
            <person name="Martin R."/>
            <person name="Neiman A.M."/>
            <person name="Nikolaou E."/>
            <person name="Quail M.A."/>
            <person name="Quinn J."/>
            <person name="Santos M.C."/>
            <person name="Schmitzberger F.F."/>
            <person name="Sherlock G."/>
            <person name="Shah P."/>
            <person name="Silverstein K.A."/>
            <person name="Skrzypek M.S."/>
            <person name="Soll D."/>
            <person name="Staggs R."/>
            <person name="Stansfield I."/>
            <person name="Stumpf M.P."/>
            <person name="Sudbery P.E."/>
            <person name="Srikantha T."/>
            <person name="Zeng Q."/>
            <person name="Berman J."/>
            <person name="Berriman M."/>
            <person name="Heitman J."/>
            <person name="Gow N.A."/>
            <person name="Lorenz M.C."/>
            <person name="Birren B.W."/>
            <person name="Kellis M."/>
            <person name="Cuomo C.A."/>
        </authorList>
    </citation>
    <scope>NUCLEOTIDE SEQUENCE [LARGE SCALE GENOMIC DNA]</scope>
    <source>
        <strain evidence="2">ATCC 6260 / CBS 566 / DSM 6381 / JCM 1539 / NBRC 10279 / NRRL Y-324</strain>
    </source>
</reference>
<dbReference type="Pfam" id="PF08615">
    <property type="entry name" value="RNase_H2_suC"/>
    <property type="match status" value="1"/>
</dbReference>
<dbReference type="eggNOG" id="ENOG502SBKV">
    <property type="taxonomic scope" value="Eukaryota"/>
</dbReference>
<dbReference type="Proteomes" id="UP000001997">
    <property type="component" value="Unassembled WGS sequence"/>
</dbReference>
<dbReference type="InterPro" id="IPR013924">
    <property type="entry name" value="RNase_H2_suC"/>
</dbReference>
<dbReference type="OMA" id="YVINKSE"/>
<keyword evidence="2" id="KW-1185">Reference proteome</keyword>
<dbReference type="GO" id="GO:0006401">
    <property type="term" value="P:RNA catabolic process"/>
    <property type="evidence" value="ECO:0007669"/>
    <property type="project" value="InterPro"/>
</dbReference>
<accession>A5DMP5</accession>
<dbReference type="HOGENOM" id="CLU_097632_0_1_1"/>
<organism evidence="1 2">
    <name type="scientific">Meyerozyma guilliermondii (strain ATCC 6260 / CBS 566 / DSM 6381 / JCM 1539 / NBRC 10279 / NRRL Y-324)</name>
    <name type="common">Yeast</name>
    <name type="synonym">Candida guilliermondii</name>
    <dbReference type="NCBI Taxonomy" id="294746"/>
    <lineage>
        <taxon>Eukaryota</taxon>
        <taxon>Fungi</taxon>
        <taxon>Dikarya</taxon>
        <taxon>Ascomycota</taxon>
        <taxon>Saccharomycotina</taxon>
        <taxon>Pichiomycetes</taxon>
        <taxon>Debaryomycetaceae</taxon>
        <taxon>Meyerozyma</taxon>
    </lineage>
</organism>
<proteinExistence type="predicted"/>